<keyword evidence="2" id="KW-1133">Transmembrane helix</keyword>
<protein>
    <submittedName>
        <fullName evidence="3">Uncharacterized protein</fullName>
    </submittedName>
</protein>
<keyword evidence="2" id="KW-0812">Transmembrane</keyword>
<feature type="region of interest" description="Disordered" evidence="1">
    <location>
        <begin position="382"/>
        <end position="407"/>
    </location>
</feature>
<feature type="transmembrane region" description="Helical" evidence="2">
    <location>
        <begin position="21"/>
        <end position="44"/>
    </location>
</feature>
<keyword evidence="4" id="KW-1185">Reference proteome</keyword>
<gene>
    <name evidence="3" type="ORF">GCM10009838_60360</name>
</gene>
<dbReference type="Proteomes" id="UP001499854">
    <property type="component" value="Unassembled WGS sequence"/>
</dbReference>
<dbReference type="EMBL" id="BAAAQM010000042">
    <property type="protein sequence ID" value="GAA1989367.1"/>
    <property type="molecule type" value="Genomic_DNA"/>
</dbReference>
<evidence type="ECO:0000313" key="4">
    <source>
        <dbReference type="Proteomes" id="UP001499854"/>
    </source>
</evidence>
<feature type="compositionally biased region" description="Basic and acidic residues" evidence="1">
    <location>
        <begin position="388"/>
        <end position="407"/>
    </location>
</feature>
<sequence>MRHARQLQAQRRGGDIAGPAWPSIVATTTSLTGAAAGIATMLVWDDPFHLRLGVGMAAAGAVFSSLAMLAVRRDRSTRRELVAGLRDDHAAELRYEVGRREKQISQLKTDVLAAEEIVVLFEQRVSAEQARADASEAARVRAEHDLAVLSAWVQQTTAAAELTRSAVQSFAQVQPFEPGQTFEPVAVHDARYAAAYTPAYQSSYDALNGYGAHAGYDGYGAVEVYEEPAVYAEVYEDAVYDSVQAFEDDYGNHAVSGGRGGHAGPNGHDTRPAQSRGAHTGKEIDLRPAAAVPVQPSPILAAAYEQPANAPRPLRPAVLSVREDVGFDVAGAIAGPGAEPYTVPGVVVPRQREDGLTPVPSARPVPPERLYRPYLSAETRGAAPIDLTMHDETQQMRKVEHRETGTA</sequence>
<evidence type="ECO:0000313" key="3">
    <source>
        <dbReference type="EMBL" id="GAA1989367.1"/>
    </source>
</evidence>
<feature type="transmembrane region" description="Helical" evidence="2">
    <location>
        <begin position="50"/>
        <end position="71"/>
    </location>
</feature>
<dbReference type="RefSeq" id="WP_344660546.1">
    <property type="nucleotide sequence ID" value="NZ_BAAAQM010000042.1"/>
</dbReference>
<evidence type="ECO:0000256" key="1">
    <source>
        <dbReference type="SAM" id="MobiDB-lite"/>
    </source>
</evidence>
<reference evidence="3 4" key="1">
    <citation type="journal article" date="2019" name="Int. J. Syst. Evol. Microbiol.">
        <title>The Global Catalogue of Microorganisms (GCM) 10K type strain sequencing project: providing services to taxonomists for standard genome sequencing and annotation.</title>
        <authorList>
            <consortium name="The Broad Institute Genomics Platform"/>
            <consortium name="The Broad Institute Genome Sequencing Center for Infectious Disease"/>
            <person name="Wu L."/>
            <person name="Ma J."/>
        </authorList>
    </citation>
    <scope>NUCLEOTIDE SEQUENCE [LARGE SCALE GENOMIC DNA]</scope>
    <source>
        <strain evidence="3 4">JCM 16013</strain>
    </source>
</reference>
<proteinExistence type="predicted"/>
<feature type="region of interest" description="Disordered" evidence="1">
    <location>
        <begin position="251"/>
        <end position="279"/>
    </location>
</feature>
<evidence type="ECO:0000256" key="2">
    <source>
        <dbReference type="SAM" id="Phobius"/>
    </source>
</evidence>
<accession>A0ABN2SMW0</accession>
<comment type="caution">
    <text evidence="3">The sequence shown here is derived from an EMBL/GenBank/DDBJ whole genome shotgun (WGS) entry which is preliminary data.</text>
</comment>
<organism evidence="3 4">
    <name type="scientific">Catenulispora subtropica</name>
    <dbReference type="NCBI Taxonomy" id="450798"/>
    <lineage>
        <taxon>Bacteria</taxon>
        <taxon>Bacillati</taxon>
        <taxon>Actinomycetota</taxon>
        <taxon>Actinomycetes</taxon>
        <taxon>Catenulisporales</taxon>
        <taxon>Catenulisporaceae</taxon>
        <taxon>Catenulispora</taxon>
    </lineage>
</organism>
<keyword evidence="2" id="KW-0472">Membrane</keyword>
<name>A0ABN2SMW0_9ACTN</name>